<comment type="caution">
    <text evidence="1">The sequence shown here is derived from an EMBL/GenBank/DDBJ whole genome shotgun (WGS) entry which is preliminary data.</text>
</comment>
<reference evidence="1" key="1">
    <citation type="journal article" date="2021" name="Environ. Microbiol.">
        <title>Gene family expansions and transcriptome signatures uncover fungal adaptations to wood decay.</title>
        <authorList>
            <person name="Hage H."/>
            <person name="Miyauchi S."/>
            <person name="Viragh M."/>
            <person name="Drula E."/>
            <person name="Min B."/>
            <person name="Chaduli D."/>
            <person name="Navarro D."/>
            <person name="Favel A."/>
            <person name="Norest M."/>
            <person name="Lesage-Meessen L."/>
            <person name="Balint B."/>
            <person name="Merenyi Z."/>
            <person name="de Eugenio L."/>
            <person name="Morin E."/>
            <person name="Martinez A.T."/>
            <person name="Baldrian P."/>
            <person name="Stursova M."/>
            <person name="Martinez M.J."/>
            <person name="Novotny C."/>
            <person name="Magnuson J.K."/>
            <person name="Spatafora J.W."/>
            <person name="Maurice S."/>
            <person name="Pangilinan J."/>
            <person name="Andreopoulos W."/>
            <person name="LaButti K."/>
            <person name="Hundley H."/>
            <person name="Na H."/>
            <person name="Kuo A."/>
            <person name="Barry K."/>
            <person name="Lipzen A."/>
            <person name="Henrissat B."/>
            <person name="Riley R."/>
            <person name="Ahrendt S."/>
            <person name="Nagy L.G."/>
            <person name="Grigoriev I.V."/>
            <person name="Martin F."/>
            <person name="Rosso M.N."/>
        </authorList>
    </citation>
    <scope>NUCLEOTIDE SEQUENCE</scope>
    <source>
        <strain evidence="1">CBS 384.51</strain>
    </source>
</reference>
<proteinExistence type="predicted"/>
<accession>A0ACB8UJ30</accession>
<organism evidence="1 2">
    <name type="scientific">Irpex rosettiformis</name>
    <dbReference type="NCBI Taxonomy" id="378272"/>
    <lineage>
        <taxon>Eukaryota</taxon>
        <taxon>Fungi</taxon>
        <taxon>Dikarya</taxon>
        <taxon>Basidiomycota</taxon>
        <taxon>Agaricomycotina</taxon>
        <taxon>Agaricomycetes</taxon>
        <taxon>Polyporales</taxon>
        <taxon>Irpicaceae</taxon>
        <taxon>Irpex</taxon>
    </lineage>
</organism>
<protein>
    <submittedName>
        <fullName evidence="1">Uncharacterized protein</fullName>
    </submittedName>
</protein>
<evidence type="ECO:0000313" key="1">
    <source>
        <dbReference type="EMBL" id="KAI0094383.1"/>
    </source>
</evidence>
<evidence type="ECO:0000313" key="2">
    <source>
        <dbReference type="Proteomes" id="UP001055072"/>
    </source>
</evidence>
<keyword evidence="2" id="KW-1185">Reference proteome</keyword>
<dbReference type="EMBL" id="MU274900">
    <property type="protein sequence ID" value="KAI0094383.1"/>
    <property type="molecule type" value="Genomic_DNA"/>
</dbReference>
<gene>
    <name evidence="1" type="ORF">BDY19DRAFT_16672</name>
</gene>
<name>A0ACB8UJ30_9APHY</name>
<sequence>MAQWQAYQANAAKNSPTLMPGQTIAVNKYTVQVERYLSQGGFAHVYLVRTAQPVYNTTHHVLKRIAVPDEAMLTEVKKEVDIMRILKGHPNIVHLIDAASHRMANGAYEVFILMEYCPGGGIIDMMNRRLRERLTEAEILTIFVDVCEGLAAMHALKPPLLHRDLKVENILQSSATSYKLCDFGSATSVHKVPSTGEELRALQADLDRHTTMQYRAPEMVNLMQRRPIDEKSDVWALGVLLYKLCYYTTPFEERGPLAIQNVNYTIPPYPVYSQNMITLIGSMLREYGTQRPTIFELLNHVHALRGTTSRFTYNIPHRQHHGSARPPVGSPLQTLSPNIIGPGVTSPANPLDDLVVFKSRSGQPSASPSKNAGVQARDKVLEAIAPMRRGRPPPQGVPSPSASPSKDHAKLSAEMKLPPVDDRAWGGVRGHKSGMASIGDGKPIDPNAGGDPWGIDSKATSRSGDTKQKAPEKNMFESDFSASPALGFGDSFEPPRRSAQTASPRNQPILLSRPLPSPAPSGSVSANRAPPRDAFEGLGLTTLPAPQTLGDARKARTGLAASNFPAGLSQPPSGLTPSGLGLGSSTTTYRPPSTHAPSPAPIPQARVSPRPQSPAFQSSSWQNLSNTPRRPVELSAEERFPSLEDLDRTFSPPSQSRNEPAIPTSTKPSSLERLAEKPSISHPRPPLTAPSGAPGLSRTGNPIGTMAHGLGEPKLARHASLSAGRYDGTRSQQVTGTAMRESRLAQARQGGSSALQPPAQKPIEVKPTPLVSRHSRPVQPRRHRSSLAMRTTSPIGEAPTRLEVPLSHSPAPPALPLRPSPQPEQRDWLTGVSDDEAAAPVSQPVLRDSPSKRASFIERSPIQLEKGLEAVSGGIFSQESSAVPLDVKHDEPGERLPKERPPPSRSASIQRRISVRRTQSPEKQKTGSREVVRGGRSKSRERREGRRSPTKSKTYMARTGTGNVASAGAPGGLKFPGMETKPKPLQVTMATSGLTDNWSPVTSPTRDVSREGSSSSDEEPEDIGGYKPSGGSDGSTGQNGSSRDMDATSDSKLPHHGRSGGKGRQSSVHDLVDLWGGAQPPKSPSKIADKRRSAIVTSSSMKQPLPGLTGVRLSSPERVSNTPQPAGPRPSTPSRINRPPSRQRKSTLSNSDSSSRAVPTSSSAAVTSPPLSSTPSSRARPQSMFLNPVAKTAPLEASLSSSTSIVKQPAQPSEEKPRRTGRRTSISDMVHRYESINGAPPTKPSSKPPPPIATKPTVVSKAMSEASSAGLPSPSSAATRFPRLSPESSPVQTKSQLAVPSTLENGKEESLQRRRSPSPAISGLPPRSYASPVKPITNTTGAGSNISSKVLSEIKQQAQSLSSRTQESIVPVQPQARRDTLSPPSTTDLRSPSPEKPYQGVSKLIDRWQRVVDQSDSVDKRAPSSSLRGR</sequence>
<dbReference type="Proteomes" id="UP001055072">
    <property type="component" value="Unassembled WGS sequence"/>
</dbReference>